<keyword evidence="7 8" id="KW-0998">Cell outer membrane</keyword>
<dbReference type="GO" id="GO:0043165">
    <property type="term" value="P:Gram-negative-bacterium-type cell outer membrane assembly"/>
    <property type="evidence" value="ECO:0007669"/>
    <property type="project" value="UniProtKB-UniRule"/>
</dbReference>
<evidence type="ECO:0000256" key="4">
    <source>
        <dbReference type="ARBA" id="ARBA00022729"/>
    </source>
</evidence>
<dbReference type="InterPro" id="IPR039910">
    <property type="entry name" value="D15-like"/>
</dbReference>
<dbReference type="InterPro" id="IPR010827">
    <property type="entry name" value="BamA/TamA_POTRA"/>
</dbReference>
<dbReference type="Pfam" id="PF07244">
    <property type="entry name" value="POTRA"/>
    <property type="match status" value="4"/>
</dbReference>
<feature type="domain" description="POTRA" evidence="10">
    <location>
        <begin position="52"/>
        <end position="119"/>
    </location>
</feature>
<proteinExistence type="inferred from homology"/>
<name>A0AA48KKK6_9RHOB</name>
<evidence type="ECO:0000313" key="11">
    <source>
        <dbReference type="EMBL" id="BDW85185.1"/>
    </source>
</evidence>
<sequence>MNLRLRARLNLSTCPAATTPSRLVRFGLGPMVIAGFLGVSLPLAQMAEAQDFRFSSFDVQGNARISDAAILTYAGIAPGSAVTGAQVNDALQRLQNTGLFEAVEITPRGGTLVIEVQEYPTINQITVEGNRRLDDEVLLSNIQSVPRRTFSPAVAEQDANAIAEAYRVSGRLTATVTPRIIRRSDNRVDLVFEVAEGGVVETERLSFVGNRAYSDRRLRRVLESTQAGLLRQIIRRDTFIAERIALDRQLLTDFYQDRGYVDFRILSVTPELSRDRGAYFVTFNIQEGQSFDIGEITTVSEIPGIDAAEYQDVIRIRTGETYSPRLIDNTISRMEALATQQGERFVRIEPRITRNDADLTLDVEFVISRGERVFVERIDIEGNTTTIDQVIRRQFTAVEGDPFDPRAIRQAAERIRATGFFSDVAVEGRPGSSPDQVIVDVDVEEQPTGSLGFSVSFSTDTGAGLAVNFAEENFLGRGQAVRLGFNTTEGSQSLNFSFTEPSLLARDLSGSVAVFYTETSSQNRSFDTLDIGATFGLGFPVSEFGRMDVYYGIESNEISGLSTTNSSAILRREATDRINSFVGAQYAYDTRNTGLDPTQGVRLQFGAELAGLGGDAEYLETTFLGIAERDVMREEVTLRASFEAGALQMLDGDSRLADRFFLSSRQMRGFEANGLGPRDLNVANRDALGGNYFAVARFEAAFPLGLPDEYGITGGMFYDVGTVWGLDNVNGGAAGANPVDDGLHWRQSVGVSIFWDTAIGPLRFNFSHALDFESYDLTRDFDLTVEARF</sequence>
<dbReference type="GO" id="GO:0009279">
    <property type="term" value="C:cell outer membrane"/>
    <property type="evidence" value="ECO:0007669"/>
    <property type="project" value="UniProtKB-SubCell"/>
</dbReference>
<keyword evidence="3 8" id="KW-0812">Transmembrane</keyword>
<comment type="function">
    <text evidence="8">Part of the outer membrane protein assembly complex, which is involved in assembly and insertion of beta-barrel proteins into the outer membrane.</text>
</comment>
<keyword evidence="12" id="KW-1185">Reference proteome</keyword>
<feature type="domain" description="POTRA" evidence="10">
    <location>
        <begin position="120"/>
        <end position="197"/>
    </location>
</feature>
<dbReference type="AlphaFoldDB" id="A0AA48KKK6"/>
<dbReference type="PANTHER" id="PTHR12815">
    <property type="entry name" value="SORTING AND ASSEMBLY MACHINERY SAMM50 PROTEIN FAMILY MEMBER"/>
    <property type="match status" value="1"/>
</dbReference>
<accession>A0AA48KKK6</accession>
<keyword evidence="2 8" id="KW-1134">Transmembrane beta strand</keyword>
<evidence type="ECO:0000256" key="6">
    <source>
        <dbReference type="ARBA" id="ARBA00023136"/>
    </source>
</evidence>
<dbReference type="InterPro" id="IPR023707">
    <property type="entry name" value="OM_assembly_BamA"/>
</dbReference>
<dbReference type="InterPro" id="IPR000184">
    <property type="entry name" value="Bac_surfAg_D15"/>
</dbReference>
<dbReference type="HAMAP" id="MF_01430">
    <property type="entry name" value="OM_assembly_BamA"/>
    <property type="match status" value="1"/>
</dbReference>
<dbReference type="KEGG" id="rmai:MACH21_13620"/>
<keyword evidence="4 8" id="KW-0732">Signal</keyword>
<dbReference type="EMBL" id="AP027266">
    <property type="protein sequence ID" value="BDW85185.1"/>
    <property type="molecule type" value="Genomic_DNA"/>
</dbReference>
<dbReference type="PANTHER" id="PTHR12815:SF23">
    <property type="entry name" value="OUTER MEMBRANE PROTEIN ASSEMBLY FACTOR BAMA"/>
    <property type="match status" value="1"/>
</dbReference>
<dbReference type="Pfam" id="PF01103">
    <property type="entry name" value="Omp85"/>
    <property type="match status" value="1"/>
</dbReference>
<gene>
    <name evidence="8 11" type="primary">bamA</name>
    <name evidence="11" type="ORF">MACH21_13620</name>
</gene>
<comment type="subunit">
    <text evidence="8">Part of the Bam complex.</text>
</comment>
<evidence type="ECO:0000256" key="2">
    <source>
        <dbReference type="ARBA" id="ARBA00022452"/>
    </source>
</evidence>
<feature type="domain" description="POTRA" evidence="10">
    <location>
        <begin position="373"/>
        <end position="446"/>
    </location>
</feature>
<evidence type="ECO:0000256" key="8">
    <source>
        <dbReference type="HAMAP-Rule" id="MF_01430"/>
    </source>
</evidence>
<dbReference type="InterPro" id="IPR034746">
    <property type="entry name" value="POTRA"/>
</dbReference>
<dbReference type="Gene3D" id="3.10.20.310">
    <property type="entry name" value="membrane protein fhac"/>
    <property type="match status" value="5"/>
</dbReference>
<evidence type="ECO:0000256" key="9">
    <source>
        <dbReference type="NCBIfam" id="TIGR03303"/>
    </source>
</evidence>
<comment type="subcellular location">
    <subcellularLocation>
        <location evidence="8">Cell outer membrane</location>
    </subcellularLocation>
    <subcellularLocation>
        <location evidence="1">Membrane</location>
    </subcellularLocation>
</comment>
<dbReference type="PIRSF" id="PIRSF006076">
    <property type="entry name" value="OM_assembly_OMP85"/>
    <property type="match status" value="1"/>
</dbReference>
<dbReference type="PROSITE" id="PS51779">
    <property type="entry name" value="POTRA"/>
    <property type="match status" value="3"/>
</dbReference>
<evidence type="ECO:0000256" key="1">
    <source>
        <dbReference type="ARBA" id="ARBA00004370"/>
    </source>
</evidence>
<dbReference type="NCBIfam" id="TIGR03303">
    <property type="entry name" value="OM_YaeT"/>
    <property type="match status" value="1"/>
</dbReference>
<comment type="similarity">
    <text evidence="8">Belongs to the BamA family.</text>
</comment>
<reference evidence="11 12" key="1">
    <citation type="submission" date="2023-01" db="EMBL/GenBank/DDBJ databases">
        <title>Complete genome sequence of Roseicyclus marinus strain Dej080120_10.</title>
        <authorList>
            <person name="Ueki S."/>
            <person name="Maruyama F."/>
        </authorList>
    </citation>
    <scope>NUCLEOTIDE SEQUENCE [LARGE SCALE GENOMIC DNA]</scope>
    <source>
        <strain evidence="11 12">Dej080120_10</strain>
    </source>
</reference>
<evidence type="ECO:0000256" key="5">
    <source>
        <dbReference type="ARBA" id="ARBA00022737"/>
    </source>
</evidence>
<dbReference type="Proteomes" id="UP001337723">
    <property type="component" value="Chromosome"/>
</dbReference>
<evidence type="ECO:0000256" key="7">
    <source>
        <dbReference type="ARBA" id="ARBA00023237"/>
    </source>
</evidence>
<evidence type="ECO:0000313" key="12">
    <source>
        <dbReference type="Proteomes" id="UP001337723"/>
    </source>
</evidence>
<organism evidence="11 12">
    <name type="scientific">Roseicyclus marinus</name>
    <dbReference type="NCBI Taxonomy" id="2161673"/>
    <lineage>
        <taxon>Bacteria</taxon>
        <taxon>Pseudomonadati</taxon>
        <taxon>Pseudomonadota</taxon>
        <taxon>Alphaproteobacteria</taxon>
        <taxon>Rhodobacterales</taxon>
        <taxon>Roseobacteraceae</taxon>
        <taxon>Roseicyclus</taxon>
    </lineage>
</organism>
<dbReference type="GO" id="GO:0051205">
    <property type="term" value="P:protein insertion into membrane"/>
    <property type="evidence" value="ECO:0007669"/>
    <property type="project" value="UniProtKB-UniRule"/>
</dbReference>
<keyword evidence="6 8" id="KW-0472">Membrane</keyword>
<dbReference type="Gene3D" id="2.40.160.50">
    <property type="entry name" value="membrane protein fhac: a member of the omp85/tpsb transporter family"/>
    <property type="match status" value="1"/>
</dbReference>
<evidence type="ECO:0000259" key="10">
    <source>
        <dbReference type="PROSITE" id="PS51779"/>
    </source>
</evidence>
<evidence type="ECO:0000256" key="3">
    <source>
        <dbReference type="ARBA" id="ARBA00022692"/>
    </source>
</evidence>
<keyword evidence="5 8" id="KW-0677">Repeat</keyword>
<protein>
    <recommendedName>
        <fullName evidence="8 9">Outer membrane protein assembly factor BamA</fullName>
    </recommendedName>
</protein>